<dbReference type="Pfam" id="PF12787">
    <property type="entry name" value="EcsC"/>
    <property type="match status" value="1"/>
</dbReference>
<accession>A0A4R3ZV26</accession>
<comment type="caution">
    <text evidence="1">The sequence shown here is derived from an EMBL/GenBank/DDBJ whole genome shotgun (WGS) entry which is preliminary data.</text>
</comment>
<dbReference type="InterPro" id="IPR024787">
    <property type="entry name" value="EcsC"/>
</dbReference>
<dbReference type="Proteomes" id="UP000295805">
    <property type="component" value="Unassembled WGS sequence"/>
</dbReference>
<evidence type="ECO:0000313" key="1">
    <source>
        <dbReference type="EMBL" id="TCW24310.1"/>
    </source>
</evidence>
<dbReference type="PANTHER" id="PTHR41260:SF1">
    <property type="entry name" value="PROTEIN ECSC"/>
    <property type="match status" value="1"/>
</dbReference>
<reference evidence="1 2" key="1">
    <citation type="submission" date="2019-03" db="EMBL/GenBank/DDBJ databases">
        <title>Root nodule microbial communities of legume samples collected from USA, Mexico and Botswana.</title>
        <authorList>
            <person name="Hirsch A."/>
        </authorList>
    </citation>
    <scope>NUCLEOTIDE SEQUENCE [LARGE SCALE GENOMIC DNA]</scope>
    <source>
        <strain evidence="1 2">55</strain>
    </source>
</reference>
<evidence type="ECO:0000313" key="2">
    <source>
        <dbReference type="Proteomes" id="UP000295805"/>
    </source>
</evidence>
<protein>
    <submittedName>
        <fullName evidence="1">EcsC family protein</fullName>
    </submittedName>
</protein>
<organism evidence="1 2">
    <name type="scientific">Dietzia cinnamea</name>
    <dbReference type="NCBI Taxonomy" id="321318"/>
    <lineage>
        <taxon>Bacteria</taxon>
        <taxon>Bacillati</taxon>
        <taxon>Actinomycetota</taxon>
        <taxon>Actinomycetes</taxon>
        <taxon>Mycobacteriales</taxon>
        <taxon>Dietziaceae</taxon>
        <taxon>Dietzia</taxon>
    </lineage>
</organism>
<gene>
    <name evidence="1" type="ORF">EDD19_1074</name>
</gene>
<sequence length="275" mass="29238">MKFALDKAMSGLHLMTVDFGLNSVNAATVIKRFTKAGYSVESLDDIRTLDLKICDTVGSTKKQKYVAAGAIEGSASSLAVTGLTVSSTVSGGVGVGVAAGAIAVDSLTVLTGMGRIIASVAANYGYDVRLPEEAVFASGVLAYSTAGNASEKAVTMAALSRLTQQMMRRATWTQLSSNHLVRVVDIVFKALGQKLTHKKLAQVIPVVGVAINGGLNAKMASDTVTRAHTVYRLRFLTEKYGLDPESWRPDVTPEDVDKRTRDLPMIDEIVEAELL</sequence>
<dbReference type="AlphaFoldDB" id="A0A4R3ZV26"/>
<name>A0A4R3ZV26_9ACTN</name>
<proteinExistence type="predicted"/>
<dbReference type="PANTHER" id="PTHR41260">
    <property type="entry name" value="PROTEIN ECSC"/>
    <property type="match status" value="1"/>
</dbReference>
<dbReference type="EMBL" id="SMCX01000007">
    <property type="protein sequence ID" value="TCW24310.1"/>
    <property type="molecule type" value="Genomic_DNA"/>
</dbReference>